<sequence length="168" mass="17262">MTTEFPGGGAPAAPERVRTALAARGLVVEVVEFTESTRTAEEAARAVGATVGQIVKSLVFVVDGRPVLVLTSGANRVDLKKVARLAGASRVEKATAEITRAATGFSIGGVPPVGHPSPLPVFVDETLLRFAVVYAAAGTPHAIFAIAPRDLARVTEGIVADIAEPARA</sequence>
<dbReference type="EMBL" id="VBAM01000041">
    <property type="protein sequence ID" value="TMJ15857.1"/>
    <property type="molecule type" value="Genomic_DNA"/>
</dbReference>
<comment type="caution">
    <text evidence="2">The sequence shown here is derived from an EMBL/GenBank/DDBJ whole genome shotgun (WGS) entry which is preliminary data.</text>
</comment>
<dbReference type="GO" id="GO:0002161">
    <property type="term" value="F:aminoacyl-tRNA deacylase activity"/>
    <property type="evidence" value="ECO:0007669"/>
    <property type="project" value="InterPro"/>
</dbReference>
<evidence type="ECO:0000313" key="3">
    <source>
        <dbReference type="Proteomes" id="UP000320393"/>
    </source>
</evidence>
<dbReference type="Gene3D" id="3.90.960.10">
    <property type="entry name" value="YbaK/aminoacyl-tRNA synthetase-associated domain"/>
    <property type="match status" value="1"/>
</dbReference>
<dbReference type="Proteomes" id="UP000320393">
    <property type="component" value="Unassembled WGS sequence"/>
</dbReference>
<evidence type="ECO:0000313" key="2">
    <source>
        <dbReference type="EMBL" id="TMJ15857.1"/>
    </source>
</evidence>
<dbReference type="Pfam" id="PF04073">
    <property type="entry name" value="tRNA_edit"/>
    <property type="match status" value="1"/>
</dbReference>
<organism evidence="2 3">
    <name type="scientific">Candidatus Segetimicrobium genomatis</name>
    <dbReference type="NCBI Taxonomy" id="2569760"/>
    <lineage>
        <taxon>Bacteria</taxon>
        <taxon>Bacillati</taxon>
        <taxon>Candidatus Sysuimicrobiota</taxon>
        <taxon>Candidatus Sysuimicrobiia</taxon>
        <taxon>Candidatus Sysuimicrobiales</taxon>
        <taxon>Candidatus Segetimicrobiaceae</taxon>
        <taxon>Candidatus Segetimicrobium</taxon>
    </lineage>
</organism>
<dbReference type="InterPro" id="IPR007214">
    <property type="entry name" value="YbaK/aa-tRNA-synth-assoc-dom"/>
</dbReference>
<accession>A0A537M7J6</accession>
<dbReference type="SUPFAM" id="SSF55826">
    <property type="entry name" value="YbaK/ProRS associated domain"/>
    <property type="match status" value="1"/>
</dbReference>
<gene>
    <name evidence="2" type="ORF">E6H02_01555</name>
</gene>
<dbReference type="InterPro" id="IPR036754">
    <property type="entry name" value="YbaK/aa-tRNA-synt-asso_dom_sf"/>
</dbReference>
<reference evidence="2 3" key="1">
    <citation type="journal article" date="2019" name="Nat. Microbiol.">
        <title>Mediterranean grassland soil C-N compound turnover is dependent on rainfall and depth, and is mediated by genomically divergent microorganisms.</title>
        <authorList>
            <person name="Diamond S."/>
            <person name="Andeer P.F."/>
            <person name="Li Z."/>
            <person name="Crits-Christoph A."/>
            <person name="Burstein D."/>
            <person name="Anantharaman K."/>
            <person name="Lane K.R."/>
            <person name="Thomas B.C."/>
            <person name="Pan C."/>
            <person name="Northen T.R."/>
            <person name="Banfield J.F."/>
        </authorList>
    </citation>
    <scope>NUCLEOTIDE SEQUENCE [LARGE SCALE GENOMIC DNA]</scope>
    <source>
        <strain evidence="2">NP_5</strain>
    </source>
</reference>
<dbReference type="PANTHER" id="PTHR30411">
    <property type="entry name" value="CYTOPLASMIC PROTEIN"/>
    <property type="match status" value="1"/>
</dbReference>
<dbReference type="CDD" id="cd04333">
    <property type="entry name" value="ProX_deacylase"/>
    <property type="match status" value="1"/>
</dbReference>
<dbReference type="AlphaFoldDB" id="A0A537M7J6"/>
<dbReference type="PANTHER" id="PTHR30411:SF1">
    <property type="entry name" value="CYTOPLASMIC PROTEIN"/>
    <property type="match status" value="1"/>
</dbReference>
<feature type="domain" description="YbaK/aminoacyl-tRNA synthetase-associated" evidence="1">
    <location>
        <begin position="34"/>
        <end position="153"/>
    </location>
</feature>
<proteinExistence type="predicted"/>
<evidence type="ECO:0000259" key="1">
    <source>
        <dbReference type="Pfam" id="PF04073"/>
    </source>
</evidence>
<name>A0A537M7J6_9BACT</name>
<protein>
    <submittedName>
        <fullName evidence="2">YbaK/EbsC family protein</fullName>
    </submittedName>
</protein>